<dbReference type="SUPFAM" id="SSF55681">
    <property type="entry name" value="Class II aaRS and biotin synthetases"/>
    <property type="match status" value="1"/>
</dbReference>
<comment type="caution">
    <text evidence="2">The sequence shown here is derived from an EMBL/GenBank/DDBJ whole genome shotgun (WGS) entry which is preliminary data.</text>
</comment>
<protein>
    <submittedName>
        <fullName evidence="2">Biotin--[acetyl-CoA-carboxylase] ligase</fullName>
    </submittedName>
</protein>
<sequence length="626" mass="69553">MLENQPWELKTALLVIPGGADLPMCKTFRGKINDRIKSYVSKGGKYIGICAGGYYSSSRCEFELGNPTMEVSGPRDLKFFPGPCRGSVVKGFDYGTEKGTRALEISVNLNELPNIAPKVPVYVNGGGLFVDAHKYRNVKILATYPDDIDVNDNVGGSNAAAVLCEVGRGKALLFGCHPEFDPDTLDDNSEVPSFAQVLKTLKATNNSRIDFLRSSLKKLELKVNEKETHMPNLTPLFLCSIDGASGGNLIKSLESEIGYQIQNVMDVGSDKFAINKSMNYVHETENVRAVEDPSLAIKQIFLCENETPDKYLTPNFDIEKFKRCLTEFYELSNQKMNENSVGNTFMYGEVLTSTSGLMDSNFKFLPLIPDGFTITGTIQLLGKGRSGNHWVNPKGVLPVSFLLKIPQSITANSPVVFIQYLGSMAYTQAILEYGVGYDELPVKIKWPNDIYIKYPKYVGENIDKDSKEVTHTKIGGILVNTNVFNGVFYLVLGAGVNVSNEAPTTSINSVIDAMNEYYAKTGKNKRLSHLEEEKLLAKFLTIFNQMFTKFKVDGFTPFLKDYYKMWFHSNQIVTLSHKNGAKAQICGITPDWGMLMAKDLKTGTIHELQPDGNSFDMFNGLISQKR</sequence>
<keyword evidence="2" id="KW-0436">Ligase</keyword>
<dbReference type="InterPro" id="IPR019197">
    <property type="entry name" value="Biotin-prot_ligase_N"/>
</dbReference>
<dbReference type="Pfam" id="PF03099">
    <property type="entry name" value="BPL_LplA_LipB"/>
    <property type="match status" value="1"/>
</dbReference>
<dbReference type="Gene3D" id="3.40.50.880">
    <property type="match status" value="1"/>
</dbReference>
<dbReference type="EMBL" id="BTGB01000002">
    <property type="protein sequence ID" value="GMM45287.1"/>
    <property type="molecule type" value="Genomic_DNA"/>
</dbReference>
<feature type="domain" description="BPL/LPL catalytic" evidence="1">
    <location>
        <begin position="330"/>
        <end position="551"/>
    </location>
</feature>
<organism evidence="2 3">
    <name type="scientific">Pichia kluyveri</name>
    <name type="common">Yeast</name>
    <dbReference type="NCBI Taxonomy" id="36015"/>
    <lineage>
        <taxon>Eukaryota</taxon>
        <taxon>Fungi</taxon>
        <taxon>Dikarya</taxon>
        <taxon>Ascomycota</taxon>
        <taxon>Saccharomycotina</taxon>
        <taxon>Pichiomycetes</taxon>
        <taxon>Pichiales</taxon>
        <taxon>Pichiaceae</taxon>
        <taxon>Pichia</taxon>
    </lineage>
</organism>
<dbReference type="GO" id="GO:0004077">
    <property type="term" value="F:biotin--[biotin carboxyl-carrier protein] ligase activity"/>
    <property type="evidence" value="ECO:0007669"/>
    <property type="project" value="TreeGrafter"/>
</dbReference>
<dbReference type="PANTHER" id="PTHR12835:SF5">
    <property type="entry name" value="BIOTIN--PROTEIN LIGASE"/>
    <property type="match status" value="1"/>
</dbReference>
<dbReference type="InterPro" id="IPR004143">
    <property type="entry name" value="BPL_LPL_catalytic"/>
</dbReference>
<dbReference type="GO" id="GO:0005737">
    <property type="term" value="C:cytoplasm"/>
    <property type="evidence" value="ECO:0007669"/>
    <property type="project" value="TreeGrafter"/>
</dbReference>
<keyword evidence="3" id="KW-1185">Reference proteome</keyword>
<dbReference type="Gene3D" id="3.30.930.10">
    <property type="entry name" value="Bira Bifunctional Protein, Domain 2"/>
    <property type="match status" value="1"/>
</dbReference>
<gene>
    <name evidence="2" type="ORF">DAPK24_018620</name>
</gene>
<dbReference type="PROSITE" id="PS51733">
    <property type="entry name" value="BPL_LPL_CATALYTIC"/>
    <property type="match status" value="1"/>
</dbReference>
<dbReference type="Pfam" id="PF09825">
    <property type="entry name" value="BPL_N"/>
    <property type="match status" value="1"/>
</dbReference>
<dbReference type="InterPro" id="IPR045864">
    <property type="entry name" value="aa-tRNA-synth_II/BPL/LPL"/>
</dbReference>
<name>A0AAV5R1Y1_PICKL</name>
<reference evidence="2 3" key="1">
    <citation type="journal article" date="2023" name="Elife">
        <title>Identification of key yeast species and microbe-microbe interactions impacting larval growth of Drosophila in the wild.</title>
        <authorList>
            <person name="Mure A."/>
            <person name="Sugiura Y."/>
            <person name="Maeda R."/>
            <person name="Honda K."/>
            <person name="Sakurai N."/>
            <person name="Takahashi Y."/>
            <person name="Watada M."/>
            <person name="Katoh T."/>
            <person name="Gotoh A."/>
            <person name="Gotoh Y."/>
            <person name="Taniguchi I."/>
            <person name="Nakamura K."/>
            <person name="Hayashi T."/>
            <person name="Katayama T."/>
            <person name="Uemura T."/>
            <person name="Hattori Y."/>
        </authorList>
    </citation>
    <scope>NUCLEOTIDE SEQUENCE [LARGE SCALE GENOMIC DNA]</scope>
    <source>
        <strain evidence="2 3">PK-24</strain>
    </source>
</reference>
<dbReference type="CDD" id="cd03144">
    <property type="entry name" value="GATase1_ScBLP_like"/>
    <property type="match status" value="1"/>
</dbReference>
<dbReference type="PANTHER" id="PTHR12835">
    <property type="entry name" value="BIOTIN PROTEIN LIGASE"/>
    <property type="match status" value="1"/>
</dbReference>
<proteinExistence type="predicted"/>
<accession>A0AAV5R1Y1</accession>
<dbReference type="SUPFAM" id="SSF52317">
    <property type="entry name" value="Class I glutamine amidotransferase-like"/>
    <property type="match status" value="2"/>
</dbReference>
<evidence type="ECO:0000313" key="2">
    <source>
        <dbReference type="EMBL" id="GMM45287.1"/>
    </source>
</evidence>
<dbReference type="Proteomes" id="UP001378960">
    <property type="component" value="Unassembled WGS sequence"/>
</dbReference>
<dbReference type="AlphaFoldDB" id="A0AAV5R1Y1"/>
<dbReference type="InterPro" id="IPR029062">
    <property type="entry name" value="Class_I_gatase-like"/>
</dbReference>
<evidence type="ECO:0000259" key="1">
    <source>
        <dbReference type="PROSITE" id="PS51733"/>
    </source>
</evidence>
<evidence type="ECO:0000313" key="3">
    <source>
        <dbReference type="Proteomes" id="UP001378960"/>
    </source>
</evidence>